<protein>
    <submittedName>
        <fullName evidence="2">Uncharacterized protein</fullName>
    </submittedName>
</protein>
<comment type="caution">
    <text evidence="2">The sequence shown here is derived from an EMBL/GenBank/DDBJ whole genome shotgun (WGS) entry which is preliminary data.</text>
</comment>
<dbReference type="Proteomes" id="UP000499080">
    <property type="component" value="Unassembled WGS sequence"/>
</dbReference>
<evidence type="ECO:0000256" key="1">
    <source>
        <dbReference type="SAM" id="MobiDB-lite"/>
    </source>
</evidence>
<dbReference type="EMBL" id="BGPR01061240">
    <property type="protein sequence ID" value="GBO36953.1"/>
    <property type="molecule type" value="Genomic_DNA"/>
</dbReference>
<dbReference type="AlphaFoldDB" id="A0A4Y2WH69"/>
<sequence>MSGVTSDLPKHVGLIEVRLPRQHSETEVGDIMAITGLSPTLPEGGTSRKRSGGNSTPRHYYTFKRSKNPLTYPRIRGANEGGE</sequence>
<reference evidence="2 3" key="1">
    <citation type="journal article" date="2019" name="Sci. Rep.">
        <title>Orb-weaving spider Araneus ventricosus genome elucidates the spidroin gene catalogue.</title>
        <authorList>
            <person name="Kono N."/>
            <person name="Nakamura H."/>
            <person name="Ohtoshi R."/>
            <person name="Moran D.A.P."/>
            <person name="Shinohara A."/>
            <person name="Yoshida Y."/>
            <person name="Fujiwara M."/>
            <person name="Mori M."/>
            <person name="Tomita M."/>
            <person name="Arakawa K."/>
        </authorList>
    </citation>
    <scope>NUCLEOTIDE SEQUENCE [LARGE SCALE GENOMIC DNA]</scope>
</reference>
<proteinExistence type="predicted"/>
<feature type="region of interest" description="Disordered" evidence="1">
    <location>
        <begin position="35"/>
        <end position="83"/>
    </location>
</feature>
<keyword evidence="3" id="KW-1185">Reference proteome</keyword>
<name>A0A4Y2WH69_ARAVE</name>
<gene>
    <name evidence="2" type="ORF">AVEN_216283_1</name>
</gene>
<organism evidence="2 3">
    <name type="scientific">Araneus ventricosus</name>
    <name type="common">Orbweaver spider</name>
    <name type="synonym">Epeira ventricosa</name>
    <dbReference type="NCBI Taxonomy" id="182803"/>
    <lineage>
        <taxon>Eukaryota</taxon>
        <taxon>Metazoa</taxon>
        <taxon>Ecdysozoa</taxon>
        <taxon>Arthropoda</taxon>
        <taxon>Chelicerata</taxon>
        <taxon>Arachnida</taxon>
        <taxon>Araneae</taxon>
        <taxon>Araneomorphae</taxon>
        <taxon>Entelegynae</taxon>
        <taxon>Araneoidea</taxon>
        <taxon>Araneidae</taxon>
        <taxon>Araneus</taxon>
    </lineage>
</organism>
<evidence type="ECO:0000313" key="3">
    <source>
        <dbReference type="Proteomes" id="UP000499080"/>
    </source>
</evidence>
<evidence type="ECO:0000313" key="2">
    <source>
        <dbReference type="EMBL" id="GBO36953.1"/>
    </source>
</evidence>
<accession>A0A4Y2WH69</accession>